<name>B8GEC3_METPE</name>
<dbReference type="Gene3D" id="3.20.20.70">
    <property type="entry name" value="Aldolase class I"/>
    <property type="match status" value="1"/>
</dbReference>
<dbReference type="OrthoDB" id="17974at2157"/>
<accession>B8GEC3</accession>
<organism evidence="8 9">
    <name type="scientific">Methanosphaerula palustris (strain ATCC BAA-1556 / DSM 19958 / E1-9c)</name>
    <dbReference type="NCBI Taxonomy" id="521011"/>
    <lineage>
        <taxon>Archaea</taxon>
        <taxon>Methanobacteriati</taxon>
        <taxon>Methanobacteriota</taxon>
        <taxon>Stenosarchaea group</taxon>
        <taxon>Methanomicrobia</taxon>
        <taxon>Methanomicrobiales</taxon>
        <taxon>Methanoregulaceae</taxon>
        <taxon>Methanosphaerula</taxon>
    </lineage>
</organism>
<evidence type="ECO:0000256" key="4">
    <source>
        <dbReference type="ARBA" id="ARBA00022723"/>
    </source>
</evidence>
<evidence type="ECO:0000256" key="2">
    <source>
        <dbReference type="ARBA" id="ARBA00022485"/>
    </source>
</evidence>
<gene>
    <name evidence="8" type="ordered locus">Mpal_2341</name>
</gene>
<evidence type="ECO:0000256" key="6">
    <source>
        <dbReference type="ARBA" id="ARBA00023014"/>
    </source>
</evidence>
<reference evidence="8 9" key="1">
    <citation type="journal article" date="2015" name="Genome Announc.">
        <title>Complete Genome Sequence of Methanosphaerula palustris E1-9CT, a Hydrogenotrophic Methanogen Isolated from a Minerotrophic Fen Peatland.</title>
        <authorList>
            <person name="Cadillo-Quiroz H."/>
            <person name="Browne P."/>
            <person name="Kyrpides N."/>
            <person name="Woyke T."/>
            <person name="Goodwin L."/>
            <person name="Detter C."/>
            <person name="Yavitt J.B."/>
            <person name="Zinder S.H."/>
        </authorList>
    </citation>
    <scope>NUCLEOTIDE SEQUENCE [LARGE SCALE GENOMIC DNA]</scope>
    <source>
        <strain evidence="9">ATCC BAA-1556 / DSM 19958 / E1-9c</strain>
    </source>
</reference>
<evidence type="ECO:0000313" key="9">
    <source>
        <dbReference type="Proteomes" id="UP000002457"/>
    </source>
</evidence>
<protein>
    <submittedName>
        <fullName evidence="8">Radical SAM domain protein</fullName>
    </submittedName>
</protein>
<dbReference type="PANTHER" id="PTHR43787:SF11">
    <property type="entry name" value="UPF0026 PROTEIN SLR1464"/>
    <property type="match status" value="1"/>
</dbReference>
<sequence length="330" mass="36379">MQRNHGVSLTTHKHIFGPVLSRRLGLSLGIDLIPFKTCSYNCVYCECGSSPDLTIIRQEFFPVEQVISEVRDVLASRPHLDSITFAGSGEPTLSRSLGQVITFIKREYPEYTLSVLTNGSLMTDQGVRDELTPADRVIPTLTTASQETFERIHHPHSSLSIEAIITGMVQFRKMYAGALWLEVFVIPGLNTSAAELAGLKWAIERIDPDRVQLNTLDRPPAEDWVQAASDAELERVSAVLGRSGVEIVGRDHPGCRAEKTKTNVSDLIQATLYRRPSTLEDLVRTTSLSTGELADILGVLEEKGTITSQKGTRGIFYSICQKNSINGIPE</sequence>
<keyword evidence="3" id="KW-0949">S-adenosyl-L-methionine</keyword>
<dbReference type="InterPro" id="IPR040084">
    <property type="entry name" value="GTPase_Obg"/>
</dbReference>
<feature type="domain" description="Radical SAM core" evidence="7">
    <location>
        <begin position="22"/>
        <end position="256"/>
    </location>
</feature>
<dbReference type="Proteomes" id="UP000002457">
    <property type="component" value="Chromosome"/>
</dbReference>
<evidence type="ECO:0000313" key="8">
    <source>
        <dbReference type="EMBL" id="ACL17624.1"/>
    </source>
</evidence>
<evidence type="ECO:0000256" key="3">
    <source>
        <dbReference type="ARBA" id="ARBA00022691"/>
    </source>
</evidence>
<dbReference type="HOGENOM" id="CLU_058377_0_0_2"/>
<dbReference type="GO" id="GO:0051539">
    <property type="term" value="F:4 iron, 4 sulfur cluster binding"/>
    <property type="evidence" value="ECO:0007669"/>
    <property type="project" value="UniProtKB-KW"/>
</dbReference>
<dbReference type="GO" id="GO:0046872">
    <property type="term" value="F:metal ion binding"/>
    <property type="evidence" value="ECO:0007669"/>
    <property type="project" value="UniProtKB-KW"/>
</dbReference>
<keyword evidence="2" id="KW-0004">4Fe-4S</keyword>
<dbReference type="AlphaFoldDB" id="B8GEC3"/>
<dbReference type="GO" id="GO:0003824">
    <property type="term" value="F:catalytic activity"/>
    <property type="evidence" value="ECO:0007669"/>
    <property type="project" value="InterPro"/>
</dbReference>
<proteinExistence type="predicted"/>
<keyword evidence="4" id="KW-0479">Metal-binding</keyword>
<dbReference type="PANTHER" id="PTHR43787">
    <property type="entry name" value="FEMO COFACTOR BIOSYNTHESIS PROTEIN NIFB-RELATED"/>
    <property type="match status" value="1"/>
</dbReference>
<dbReference type="SFLD" id="SFLDG01083">
    <property type="entry name" value="Uncharacterised_Radical_SAM_Su"/>
    <property type="match status" value="1"/>
</dbReference>
<dbReference type="KEGG" id="mpl:Mpal_2341"/>
<keyword evidence="9" id="KW-1185">Reference proteome</keyword>
<dbReference type="STRING" id="521011.Mpal_2341"/>
<dbReference type="InterPro" id="IPR013785">
    <property type="entry name" value="Aldolase_TIM"/>
</dbReference>
<dbReference type="Pfam" id="PF04055">
    <property type="entry name" value="Radical_SAM"/>
    <property type="match status" value="1"/>
</dbReference>
<dbReference type="SFLD" id="SFLDS00029">
    <property type="entry name" value="Radical_SAM"/>
    <property type="match status" value="1"/>
</dbReference>
<dbReference type="InterPro" id="IPR007197">
    <property type="entry name" value="rSAM"/>
</dbReference>
<dbReference type="InterPro" id="IPR058240">
    <property type="entry name" value="rSAM_sf"/>
</dbReference>
<dbReference type="eggNOG" id="arCOG00953">
    <property type="taxonomic scope" value="Archaea"/>
</dbReference>
<keyword evidence="6" id="KW-0411">Iron-sulfur</keyword>
<dbReference type="PROSITE" id="PS51918">
    <property type="entry name" value="RADICAL_SAM"/>
    <property type="match status" value="1"/>
</dbReference>
<evidence type="ECO:0000256" key="1">
    <source>
        <dbReference type="ARBA" id="ARBA00001966"/>
    </source>
</evidence>
<comment type="cofactor">
    <cofactor evidence="1">
        <name>[4Fe-4S] cluster</name>
        <dbReference type="ChEBI" id="CHEBI:49883"/>
    </cofactor>
</comment>
<dbReference type="SUPFAM" id="SSF102114">
    <property type="entry name" value="Radical SAM enzymes"/>
    <property type="match status" value="1"/>
</dbReference>
<evidence type="ECO:0000256" key="5">
    <source>
        <dbReference type="ARBA" id="ARBA00023004"/>
    </source>
</evidence>
<dbReference type="CDD" id="cd01335">
    <property type="entry name" value="Radical_SAM"/>
    <property type="match status" value="1"/>
</dbReference>
<keyword evidence="5" id="KW-0408">Iron</keyword>
<dbReference type="EMBL" id="CP001338">
    <property type="protein sequence ID" value="ACL17624.1"/>
    <property type="molecule type" value="Genomic_DNA"/>
</dbReference>
<evidence type="ECO:0000259" key="7">
    <source>
        <dbReference type="PROSITE" id="PS51918"/>
    </source>
</evidence>